<dbReference type="GeneID" id="9623765"/>
<accession>D8TRH6</accession>
<evidence type="ECO:0000313" key="3">
    <source>
        <dbReference type="Proteomes" id="UP000001058"/>
    </source>
</evidence>
<sequence length="355" mass="36633">MHHHFPRLLAGLLLGLGAHAGTPFTVFLYANMDVVAGPVRLAVLSDSIQHIAPGSRPISTTTQPTARQLANAAGFVIPANKGSYILMEDLASNPQKVSSLIDFVKGGGALVLLDGYDAFTNTNTFMPLLGAMLDGIGIGSSSTSSINVNGSGSGSHDSRLSSCRAVGIKSMVLVQLRFTGGYFTDLAPKLLVKPDQGVSGISCAFGKAIYSAFTANRTQLAVAWYWGLGRGAIYWIGSGFQVPHLKGYEEVLAAAFLAAAAVKASPEVRWQPSLPNGITRTTTASSANIAAVGCVKAAATATEAASGNRKPGTATKRQAATGYGNRREAAAAYGKLVNTTERGAAIGGTKPFAAS</sequence>
<dbReference type="OrthoDB" id="548770at2759"/>
<dbReference type="AlphaFoldDB" id="D8TRH6"/>
<feature type="signal peptide" evidence="1">
    <location>
        <begin position="1"/>
        <end position="20"/>
    </location>
</feature>
<organism evidence="3">
    <name type="scientific">Volvox carteri f. nagariensis</name>
    <dbReference type="NCBI Taxonomy" id="3068"/>
    <lineage>
        <taxon>Eukaryota</taxon>
        <taxon>Viridiplantae</taxon>
        <taxon>Chlorophyta</taxon>
        <taxon>core chlorophytes</taxon>
        <taxon>Chlorophyceae</taxon>
        <taxon>CS clade</taxon>
        <taxon>Chlamydomonadales</taxon>
        <taxon>Volvocaceae</taxon>
        <taxon>Volvox</taxon>
    </lineage>
</organism>
<evidence type="ECO:0000256" key="1">
    <source>
        <dbReference type="SAM" id="SignalP"/>
    </source>
</evidence>
<name>D8TRH6_VOLCA</name>
<dbReference type="RefSeq" id="XP_002949060.1">
    <property type="nucleotide sequence ID" value="XM_002949014.1"/>
</dbReference>
<dbReference type="EMBL" id="GL378333">
    <property type="protein sequence ID" value="EFJ49995.1"/>
    <property type="molecule type" value="Genomic_DNA"/>
</dbReference>
<proteinExistence type="predicted"/>
<evidence type="ECO:0008006" key="4">
    <source>
        <dbReference type="Google" id="ProtNLM"/>
    </source>
</evidence>
<dbReference type="STRING" id="3068.D8TRH6"/>
<protein>
    <recommendedName>
        <fullName evidence="4">DUF4350 domain-containing protein</fullName>
    </recommendedName>
</protein>
<evidence type="ECO:0000313" key="2">
    <source>
        <dbReference type="EMBL" id="EFJ49995.1"/>
    </source>
</evidence>
<keyword evidence="1" id="KW-0732">Signal</keyword>
<dbReference type="InParanoid" id="D8TRH6"/>
<keyword evidence="3" id="KW-1185">Reference proteome</keyword>
<reference evidence="2 3" key="1">
    <citation type="journal article" date="2010" name="Science">
        <title>Genomic analysis of organismal complexity in the multicellular green alga Volvox carteri.</title>
        <authorList>
            <person name="Prochnik S.E."/>
            <person name="Umen J."/>
            <person name="Nedelcu A.M."/>
            <person name="Hallmann A."/>
            <person name="Miller S.M."/>
            <person name="Nishii I."/>
            <person name="Ferris P."/>
            <person name="Kuo A."/>
            <person name="Mitros T."/>
            <person name="Fritz-Laylin L.K."/>
            <person name="Hellsten U."/>
            <person name="Chapman J."/>
            <person name="Simakov O."/>
            <person name="Rensing S.A."/>
            <person name="Terry A."/>
            <person name="Pangilinan J."/>
            <person name="Kapitonov V."/>
            <person name="Jurka J."/>
            <person name="Salamov A."/>
            <person name="Shapiro H."/>
            <person name="Schmutz J."/>
            <person name="Grimwood J."/>
            <person name="Lindquist E."/>
            <person name="Lucas S."/>
            <person name="Grigoriev I.V."/>
            <person name="Schmitt R."/>
            <person name="Kirk D."/>
            <person name="Rokhsar D.S."/>
        </authorList>
    </citation>
    <scope>NUCLEOTIDE SEQUENCE [LARGE SCALE GENOMIC DNA]</scope>
    <source>
        <strain evidence="3">f. Nagariensis / Eve</strain>
    </source>
</reference>
<gene>
    <name evidence="2" type="ORF">VOLCADRAFT_89355</name>
</gene>
<dbReference type="KEGG" id="vcn:VOLCADRAFT_89355"/>
<dbReference type="Proteomes" id="UP000001058">
    <property type="component" value="Unassembled WGS sequence"/>
</dbReference>
<feature type="chain" id="PRO_5003123802" description="DUF4350 domain-containing protein" evidence="1">
    <location>
        <begin position="21"/>
        <end position="355"/>
    </location>
</feature>